<dbReference type="PANTHER" id="PTHR33840:SF1">
    <property type="entry name" value="TLE1 PHOSPHOLIPASE DOMAIN-CONTAINING PROTEIN"/>
    <property type="match status" value="1"/>
</dbReference>
<dbReference type="PANTHER" id="PTHR33840">
    <property type="match status" value="1"/>
</dbReference>
<sequence>MVDYKKYEVTDGDHKTDLKIIRKTVVINTVPARAITLTIGVFFDGTGNNTNNTNQRLLQDCTAEDVGMNSADAQSCMRKLKMGSIGAGSYLNYYTNIHWLSTLYIQDEDLSDDKEIFQGSVYVSGIGTSAGKPDSAIGKGIGAWVEGVVDKTDEAVNSITAEIKRFLGVIKNQNILIKKVQFDVFGFSRGAAAARHFSNRVLSQDKAITAAINKGLETASRYGKSAGEVRFLGIFDTVAAVGGLKNMFNVHGGGNPGIDLALPVGVAEHVFQITAMHECRYNFSLNSIKEAWPELSLPGVHSDVGGGYNPQEREYIFLTRPKFETVYEGVTERDTQVFRQTENMIPTLRITPEIAPIVANSTIRTETWYDYNTTPGQKRAGVIQKRVGAAVTAERVITNDWAKVCMRVMLDAAKDSGVLFEEIQEKDKNLSVPLELEPLIDKAIAQGKAIRCGKKIIPFTQEEMNLIGKYIHCSANWNAVIVKDVWLDGKEVKVIRGAVRATEITGFVDRPNPSWKRTVWNMRGEEV</sequence>
<feature type="domain" description="T6SS Phospholipase effector Tle1-like catalytic" evidence="1">
    <location>
        <begin position="219"/>
        <end position="313"/>
    </location>
</feature>
<accession>A0A542D129</accession>
<dbReference type="AlphaFoldDB" id="A0A542D129"/>
<evidence type="ECO:0000259" key="1">
    <source>
        <dbReference type="Pfam" id="PF09994"/>
    </source>
</evidence>
<dbReference type="InterPro" id="IPR018712">
    <property type="entry name" value="Tle1-like_cat"/>
</dbReference>
<proteinExistence type="predicted"/>
<comment type="caution">
    <text evidence="2">The sequence shown here is derived from an EMBL/GenBank/DDBJ whole genome shotgun (WGS) entry which is preliminary data.</text>
</comment>
<dbReference type="Pfam" id="PF09994">
    <property type="entry name" value="T6SS_Tle1-like_cat"/>
    <property type="match status" value="1"/>
</dbReference>
<organism evidence="2">
    <name type="scientific">Serratia fonticola</name>
    <dbReference type="NCBI Taxonomy" id="47917"/>
    <lineage>
        <taxon>Bacteria</taxon>
        <taxon>Pseudomonadati</taxon>
        <taxon>Pseudomonadota</taxon>
        <taxon>Gammaproteobacteria</taxon>
        <taxon>Enterobacterales</taxon>
        <taxon>Yersiniaceae</taxon>
        <taxon>Serratia</taxon>
    </lineage>
</organism>
<evidence type="ECO:0000313" key="2">
    <source>
        <dbReference type="EMBL" id="TVZ71280.1"/>
    </source>
</evidence>
<reference evidence="2" key="2">
    <citation type="submission" date="2019-08" db="EMBL/GenBank/DDBJ databases">
        <title>Investigation of anaerobic lignin degradation for improved lignocellulosic biofuels.</title>
        <authorList>
            <person name="Deangelis K.PhD."/>
        </authorList>
    </citation>
    <scope>NUCLEOTIDE SEQUENCE [LARGE SCALE GENOMIC DNA]</scope>
    <source>
        <strain evidence="2">128R</strain>
    </source>
</reference>
<gene>
    <name evidence="2" type="ORF">FHU10_3904</name>
</gene>
<name>A0A542D129_SERFO</name>
<keyword evidence="2" id="KW-0378">Hydrolase</keyword>
<dbReference type="EMBL" id="VISQ01000001">
    <property type="protein sequence ID" value="TVZ71280.1"/>
    <property type="molecule type" value="Genomic_DNA"/>
</dbReference>
<reference evidence="2" key="1">
    <citation type="submission" date="2019-06" db="EMBL/GenBank/DDBJ databases">
        <authorList>
            <person name="Deangelis K."/>
            <person name="Huntemann M."/>
            <person name="Clum A."/>
            <person name="Pillay M."/>
            <person name="Palaniappan K."/>
            <person name="Varghese N."/>
            <person name="Mikhailova N."/>
            <person name="Stamatis D."/>
            <person name="Reddy T."/>
            <person name="Daum C."/>
            <person name="Shapiro N."/>
            <person name="Ivanova N."/>
            <person name="Kyrpides N."/>
            <person name="Woyke T."/>
        </authorList>
    </citation>
    <scope>NUCLEOTIDE SEQUENCE [LARGE SCALE GENOMIC DNA]</scope>
    <source>
        <strain evidence="2">128R</strain>
    </source>
</reference>
<protein>
    <submittedName>
        <fullName evidence="2">Putative alpha/beta hydrolase family protein DUF2235</fullName>
    </submittedName>
</protein>
<dbReference type="OrthoDB" id="4378831at2"/>
<dbReference type="GO" id="GO:0016787">
    <property type="term" value="F:hydrolase activity"/>
    <property type="evidence" value="ECO:0007669"/>
    <property type="project" value="UniProtKB-KW"/>
</dbReference>